<dbReference type="InterPro" id="IPR013783">
    <property type="entry name" value="Ig-like_fold"/>
</dbReference>
<dbReference type="InterPro" id="IPR015631">
    <property type="entry name" value="CD2/SLAM_rcpt"/>
</dbReference>
<comment type="subcellular location">
    <subcellularLocation>
        <location evidence="1">Membrane</location>
    </subcellularLocation>
</comment>
<dbReference type="InterPro" id="IPR007110">
    <property type="entry name" value="Ig-like_dom"/>
</dbReference>
<protein>
    <recommendedName>
        <fullName evidence="5">Ig-like domain-containing protein</fullName>
    </recommendedName>
</protein>
<sequence length="181" mass="21148">MLSSNQTSPAKEVTWNFKNNGQIVKVAHYKDQIFNVTNDLFVDRIVMCNYGTTLRIRDLRMEDSGIYKVDFTLLDQTKSHISYNVTIYDPVPTPVINEIEDNDRCIYTLHCTVPSNTSLVSYRWFYRYGNSKYQPYTDGDTAWISMKNETLHKDFLCLVQNPIDKKNVTVIVQSCEREHIK</sequence>
<dbReference type="SUPFAM" id="SSF48726">
    <property type="entry name" value="Immunoglobulin"/>
    <property type="match status" value="1"/>
</dbReference>
<gene>
    <name evidence="6" type="ORF">GDO86_016571</name>
</gene>
<dbReference type="PANTHER" id="PTHR12080">
    <property type="entry name" value="SIGNALING LYMPHOCYTIC ACTIVATION MOLECULE"/>
    <property type="match status" value="1"/>
</dbReference>
<evidence type="ECO:0000256" key="4">
    <source>
        <dbReference type="ARBA" id="ARBA00023180"/>
    </source>
</evidence>
<proteinExistence type="predicted"/>
<feature type="non-terminal residue" evidence="6">
    <location>
        <position position="181"/>
    </location>
</feature>
<evidence type="ECO:0000256" key="1">
    <source>
        <dbReference type="ARBA" id="ARBA00004370"/>
    </source>
</evidence>
<accession>A0A8T2K0S9</accession>
<keyword evidence="7" id="KW-1185">Reference proteome</keyword>
<dbReference type="InterPro" id="IPR036179">
    <property type="entry name" value="Ig-like_dom_sf"/>
</dbReference>
<feature type="domain" description="Ig-like" evidence="5">
    <location>
        <begin position="92"/>
        <end position="169"/>
    </location>
</feature>
<evidence type="ECO:0000313" key="7">
    <source>
        <dbReference type="Proteomes" id="UP000812440"/>
    </source>
</evidence>
<name>A0A8T2K0S9_9PIPI</name>
<keyword evidence="4" id="KW-0325">Glycoprotein</keyword>
<reference evidence="6" key="1">
    <citation type="thesis" date="2020" institute="ProQuest LLC" country="789 East Eisenhower Parkway, Ann Arbor, MI, USA">
        <title>Comparative Genomics and Chromosome Evolution.</title>
        <authorList>
            <person name="Mudd A.B."/>
        </authorList>
    </citation>
    <scope>NUCLEOTIDE SEQUENCE</scope>
    <source>
        <strain evidence="6">Female2</strain>
        <tissue evidence="6">Blood</tissue>
    </source>
</reference>
<keyword evidence="3" id="KW-0472">Membrane</keyword>
<dbReference type="GO" id="GO:0016020">
    <property type="term" value="C:membrane"/>
    <property type="evidence" value="ECO:0007669"/>
    <property type="project" value="UniProtKB-SubCell"/>
</dbReference>
<dbReference type="PROSITE" id="PS50835">
    <property type="entry name" value="IG_LIKE"/>
    <property type="match status" value="1"/>
</dbReference>
<evidence type="ECO:0000256" key="3">
    <source>
        <dbReference type="ARBA" id="ARBA00023136"/>
    </source>
</evidence>
<dbReference type="AlphaFoldDB" id="A0A8T2K0S9"/>
<organism evidence="6 7">
    <name type="scientific">Hymenochirus boettgeri</name>
    <name type="common">Congo dwarf clawed frog</name>
    <dbReference type="NCBI Taxonomy" id="247094"/>
    <lineage>
        <taxon>Eukaryota</taxon>
        <taxon>Metazoa</taxon>
        <taxon>Chordata</taxon>
        <taxon>Craniata</taxon>
        <taxon>Vertebrata</taxon>
        <taxon>Euteleostomi</taxon>
        <taxon>Amphibia</taxon>
        <taxon>Batrachia</taxon>
        <taxon>Anura</taxon>
        <taxon>Pipoidea</taxon>
        <taxon>Pipidae</taxon>
        <taxon>Pipinae</taxon>
        <taxon>Hymenochirus</taxon>
    </lineage>
</organism>
<dbReference type="Proteomes" id="UP000812440">
    <property type="component" value="Chromosome 8_10"/>
</dbReference>
<dbReference type="Gene3D" id="2.60.40.10">
    <property type="entry name" value="Immunoglobulins"/>
    <property type="match status" value="2"/>
</dbReference>
<dbReference type="OrthoDB" id="9835793at2759"/>
<comment type="caution">
    <text evidence="6">The sequence shown here is derived from an EMBL/GenBank/DDBJ whole genome shotgun (WGS) entry which is preliminary data.</text>
</comment>
<evidence type="ECO:0000259" key="5">
    <source>
        <dbReference type="PROSITE" id="PS50835"/>
    </source>
</evidence>
<dbReference type="EMBL" id="JAACNH010000003">
    <property type="protein sequence ID" value="KAG8449938.1"/>
    <property type="molecule type" value="Genomic_DNA"/>
</dbReference>
<keyword evidence="2" id="KW-0732">Signal</keyword>
<evidence type="ECO:0000256" key="2">
    <source>
        <dbReference type="ARBA" id="ARBA00022729"/>
    </source>
</evidence>
<dbReference type="PANTHER" id="PTHR12080:SF121">
    <property type="entry name" value="IG-LIKE DOMAIN-CONTAINING PROTEIN-RELATED"/>
    <property type="match status" value="1"/>
</dbReference>
<evidence type="ECO:0000313" key="6">
    <source>
        <dbReference type="EMBL" id="KAG8449938.1"/>
    </source>
</evidence>